<dbReference type="Proteomes" id="UP001327314">
    <property type="component" value="Chromosome"/>
</dbReference>
<feature type="compositionally biased region" description="Polar residues" evidence="2">
    <location>
        <begin position="35"/>
        <end position="54"/>
    </location>
</feature>
<evidence type="ECO:0000313" key="5">
    <source>
        <dbReference type="Proteomes" id="UP001327314"/>
    </source>
</evidence>
<dbReference type="RefSeq" id="WP_284520650.1">
    <property type="nucleotide sequence ID" value="NZ_CP103987.1"/>
</dbReference>
<keyword evidence="3" id="KW-0732">Signal</keyword>
<evidence type="ECO:0000256" key="3">
    <source>
        <dbReference type="SAM" id="SignalP"/>
    </source>
</evidence>
<evidence type="ECO:0000256" key="1">
    <source>
        <dbReference type="SAM" id="Coils"/>
    </source>
</evidence>
<accession>A0ABD8AI56</accession>
<feature type="coiled-coil region" evidence="1">
    <location>
        <begin position="189"/>
        <end position="216"/>
    </location>
</feature>
<proteinExistence type="predicted"/>
<feature type="compositionally biased region" description="Basic and acidic residues" evidence="2">
    <location>
        <begin position="100"/>
        <end position="122"/>
    </location>
</feature>
<sequence length="437" mass="48747">MSKYKKIFSGLGLLSISTLVGASVVACANKKPKASDSSTEAIDQNNNQGNSTTPKDGENTPGNPAPEAPKTPEKPESPQNPAPESPKNPENSTPGTHNQGKTEKPNDTGKSKGEDQSKKEGQTDMPNSGIKEKPEQTPNLMTIDEKIEVLNSLVDKLPYPTTEVKSEDATRAFLKTKIEAIKIKQNVTKEQKINELNELETTFKKYEKTINKYKEIINNDKFKSNKYGESQIKGLNGRLAKLYGEDQEKFSEGELIWNIYETFRRISFGKDPNKNTSGTKEYEYVIVPNDEKDKNKAMFKILGESENEKKNPKLTLEQLEAEVNKIIDFVINIAKKAAELNITKINELIKTESKKPTKLISKLDQLAKVTTLAAIDDAISAMHKTYDVLNTAKNNKKLDEFSEKIDNIQATDANSIKSELDKIKIQITSQKSTSKMN</sequence>
<dbReference type="AlphaFoldDB" id="A0ABD8AI56"/>
<gene>
    <name evidence="4" type="ORF">RRG46_02575</name>
</gene>
<name>A0ABD8AI56_9BACT</name>
<organism evidence="4 5">
    <name type="scientific">Mycoplasmopsis cynos</name>
    <dbReference type="NCBI Taxonomy" id="171284"/>
    <lineage>
        <taxon>Bacteria</taxon>
        <taxon>Bacillati</taxon>
        <taxon>Mycoplasmatota</taxon>
        <taxon>Mycoplasmoidales</taxon>
        <taxon>Metamycoplasmataceae</taxon>
        <taxon>Mycoplasmopsis</taxon>
    </lineage>
</organism>
<protein>
    <recommendedName>
        <fullName evidence="6">Lipoprotein</fullName>
    </recommendedName>
</protein>
<feature type="chain" id="PRO_5044836722" description="Lipoprotein" evidence="3">
    <location>
        <begin position="23"/>
        <end position="437"/>
    </location>
</feature>
<feature type="compositionally biased region" description="Polar residues" evidence="2">
    <location>
        <begin position="88"/>
        <end position="99"/>
    </location>
</feature>
<reference evidence="4 5" key="1">
    <citation type="submission" date="2023-12" db="EMBL/GenBank/DDBJ databases">
        <title>Hybrid Genome Assemblies of Mycoplasma cynos and Mycoplasma felis isolated from Dogs and Cats with Infectious Respiratory Disease.</title>
        <authorList>
            <person name="Framst I."/>
            <person name="Cai H."/>
            <person name="Ramesh P."/>
            <person name="Maboni G."/>
        </authorList>
    </citation>
    <scope>NUCLEOTIDE SEQUENCE [LARGE SCALE GENOMIC DNA]</scope>
    <source>
        <strain evidence="4 5">30510</strain>
    </source>
</reference>
<evidence type="ECO:0008006" key="6">
    <source>
        <dbReference type="Google" id="ProtNLM"/>
    </source>
</evidence>
<dbReference type="PROSITE" id="PS51257">
    <property type="entry name" value="PROKAR_LIPOPROTEIN"/>
    <property type="match status" value="1"/>
</dbReference>
<keyword evidence="1" id="KW-0175">Coiled coil</keyword>
<evidence type="ECO:0000256" key="2">
    <source>
        <dbReference type="SAM" id="MobiDB-lite"/>
    </source>
</evidence>
<evidence type="ECO:0000313" key="4">
    <source>
        <dbReference type="EMBL" id="WQQ19712.1"/>
    </source>
</evidence>
<feature type="signal peptide" evidence="3">
    <location>
        <begin position="1"/>
        <end position="22"/>
    </location>
</feature>
<dbReference type="EMBL" id="CP141046">
    <property type="protein sequence ID" value="WQQ19712.1"/>
    <property type="molecule type" value="Genomic_DNA"/>
</dbReference>
<feature type="region of interest" description="Disordered" evidence="2">
    <location>
        <begin position="29"/>
        <end position="140"/>
    </location>
</feature>